<reference evidence="2 3" key="1">
    <citation type="submission" date="2015-01" db="EMBL/GenBank/DDBJ databases">
        <title>Genome sequence of Mycobacterium llatzerense and Mycobacterium immunogenum recovered from brain abscess.</title>
        <authorList>
            <person name="Greninger A.L."/>
            <person name="Langelier C."/>
            <person name="Cunningham G."/>
            <person name="Chiu C.Y."/>
            <person name="Miller S."/>
        </authorList>
    </citation>
    <scope>NUCLEOTIDE SEQUENCE [LARGE SCALE GENOMIC DNA]</scope>
    <source>
        <strain evidence="2 3">CLUC14</strain>
    </source>
</reference>
<dbReference type="OrthoDB" id="9992224at2"/>
<comment type="caution">
    <text evidence="2">The sequence shown here is derived from an EMBL/GenBank/DDBJ whole genome shotgun (WGS) entry which is preliminary data.</text>
</comment>
<evidence type="ECO:0000256" key="1">
    <source>
        <dbReference type="SAM" id="SignalP"/>
    </source>
</evidence>
<gene>
    <name evidence="2" type="ORF">TL10_24390</name>
</gene>
<accession>A0A0D1LER3</accession>
<protein>
    <recommendedName>
        <fullName evidence="4">Secreted protein</fullName>
    </recommendedName>
</protein>
<feature type="signal peptide" evidence="1">
    <location>
        <begin position="1"/>
        <end position="36"/>
    </location>
</feature>
<dbReference type="EMBL" id="JXST01000044">
    <property type="protein sequence ID" value="KIU14426.1"/>
    <property type="molecule type" value="Genomic_DNA"/>
</dbReference>
<feature type="chain" id="PRO_5002232597" description="Secreted protein" evidence="1">
    <location>
        <begin position="37"/>
        <end position="118"/>
    </location>
</feature>
<dbReference type="RefSeq" id="WP_043394714.1">
    <property type="nucleotide sequence ID" value="NZ_JXST01000044.1"/>
</dbReference>
<dbReference type="Proteomes" id="UP000032221">
    <property type="component" value="Unassembled WGS sequence"/>
</dbReference>
<keyword evidence="3" id="KW-1185">Reference proteome</keyword>
<sequence>MAKSQISSTGRATKLIGAGLTASGLLLLASAGVASADSGPLDGLGSAVGGELGFTQHFATHNIGGLAGIAAINTGGLQAGVGSLSSGVLSGSTATSSLLNSGGSLTTFAVQGILRPSH</sequence>
<evidence type="ECO:0000313" key="3">
    <source>
        <dbReference type="Proteomes" id="UP000032221"/>
    </source>
</evidence>
<organism evidence="2 3">
    <name type="scientific">Mycolicibacterium llatzerense</name>
    <dbReference type="NCBI Taxonomy" id="280871"/>
    <lineage>
        <taxon>Bacteria</taxon>
        <taxon>Bacillati</taxon>
        <taxon>Actinomycetota</taxon>
        <taxon>Actinomycetes</taxon>
        <taxon>Mycobacteriales</taxon>
        <taxon>Mycobacteriaceae</taxon>
        <taxon>Mycolicibacterium</taxon>
    </lineage>
</organism>
<proteinExistence type="predicted"/>
<name>A0A0D1LER3_9MYCO</name>
<evidence type="ECO:0008006" key="4">
    <source>
        <dbReference type="Google" id="ProtNLM"/>
    </source>
</evidence>
<keyword evidence="1" id="KW-0732">Signal</keyword>
<evidence type="ECO:0000313" key="2">
    <source>
        <dbReference type="EMBL" id="KIU14426.1"/>
    </source>
</evidence>
<dbReference type="PATRIC" id="fig|280871.6.peg.5056"/>
<dbReference type="AlphaFoldDB" id="A0A0D1LER3"/>